<evidence type="ECO:0000313" key="2">
    <source>
        <dbReference type="Proteomes" id="UP000095544"/>
    </source>
</evidence>
<proteinExistence type="predicted"/>
<reference evidence="1 2" key="1">
    <citation type="submission" date="2015-09" db="EMBL/GenBank/DDBJ databases">
        <authorList>
            <consortium name="Pathogen Informatics"/>
        </authorList>
    </citation>
    <scope>NUCLEOTIDE SEQUENCE [LARGE SCALE GENOMIC DNA]</scope>
    <source>
        <strain evidence="1 2">2789STDY5834876</strain>
    </source>
</reference>
<dbReference type="Proteomes" id="UP000095544">
    <property type="component" value="Unassembled WGS sequence"/>
</dbReference>
<accession>A0A174MT70</accession>
<dbReference type="EMBL" id="CYZU01000092">
    <property type="protein sequence ID" value="CUP37588.1"/>
    <property type="molecule type" value="Genomic_DNA"/>
</dbReference>
<organism evidence="1 2">
    <name type="scientific">Faecalicatena contorta</name>
    <dbReference type="NCBI Taxonomy" id="39482"/>
    <lineage>
        <taxon>Bacteria</taxon>
        <taxon>Bacillati</taxon>
        <taxon>Bacillota</taxon>
        <taxon>Clostridia</taxon>
        <taxon>Lachnospirales</taxon>
        <taxon>Lachnospiraceae</taxon>
        <taxon>Faecalicatena</taxon>
    </lineage>
</organism>
<sequence>MTQRGKIDIFPHWVIRDRDSESRSLSCFPPDFFQEFVGSTLALSDSMYIRMRLPDCPSTALDSSRQKCGFPGGDIRREQWITLGCKWDIGRGNKNGRPVVNMLEATYKSSGNKLRY</sequence>
<evidence type="ECO:0000313" key="1">
    <source>
        <dbReference type="EMBL" id="CUP37588.1"/>
    </source>
</evidence>
<gene>
    <name evidence="1" type="ORF">ERS852491_04998</name>
</gene>
<dbReference type="AlphaFoldDB" id="A0A174MT70"/>
<protein>
    <submittedName>
        <fullName evidence="1">Uncharacterized protein</fullName>
    </submittedName>
</protein>
<name>A0A174MT70_9FIRM</name>